<evidence type="ECO:0000256" key="7">
    <source>
        <dbReference type="ARBA" id="ARBA00022840"/>
    </source>
</evidence>
<evidence type="ECO:0000259" key="11">
    <source>
        <dbReference type="PROSITE" id="PS50112"/>
    </source>
</evidence>
<dbReference type="CDD" id="cd00082">
    <property type="entry name" value="HisKA"/>
    <property type="match status" value="1"/>
</dbReference>
<dbReference type="EC" id="2.7.13.3" evidence="2"/>
<protein>
    <recommendedName>
        <fullName evidence="2">histidine kinase</fullName>
        <ecNumber evidence="2">2.7.13.3</ecNumber>
    </recommendedName>
</protein>
<evidence type="ECO:0000256" key="2">
    <source>
        <dbReference type="ARBA" id="ARBA00012438"/>
    </source>
</evidence>
<keyword evidence="8" id="KW-0902">Two-component regulatory system</keyword>
<proteinExistence type="predicted"/>
<evidence type="ECO:0000259" key="10">
    <source>
        <dbReference type="PROSITE" id="PS50109"/>
    </source>
</evidence>
<feature type="transmembrane region" description="Helical" evidence="9">
    <location>
        <begin position="50"/>
        <end position="70"/>
    </location>
</feature>
<dbReference type="InterPro" id="IPR000700">
    <property type="entry name" value="PAS-assoc_C"/>
</dbReference>
<comment type="caution">
    <text evidence="13">The sequence shown here is derived from an EMBL/GenBank/DDBJ whole genome shotgun (WGS) entry which is preliminary data.</text>
</comment>
<evidence type="ECO:0000256" key="8">
    <source>
        <dbReference type="ARBA" id="ARBA00023012"/>
    </source>
</evidence>
<dbReference type="Pfam" id="PF00512">
    <property type="entry name" value="HisKA"/>
    <property type="match status" value="1"/>
</dbReference>
<dbReference type="PROSITE" id="PS50109">
    <property type="entry name" value="HIS_KIN"/>
    <property type="match status" value="1"/>
</dbReference>
<dbReference type="Pfam" id="PF02518">
    <property type="entry name" value="HATPase_c"/>
    <property type="match status" value="1"/>
</dbReference>
<dbReference type="SUPFAM" id="SSF55874">
    <property type="entry name" value="ATPase domain of HSP90 chaperone/DNA topoisomerase II/histidine kinase"/>
    <property type="match status" value="1"/>
</dbReference>
<dbReference type="SUPFAM" id="SSF47384">
    <property type="entry name" value="Homodimeric domain of signal transducing histidine kinase"/>
    <property type="match status" value="1"/>
</dbReference>
<dbReference type="Pfam" id="PF00989">
    <property type="entry name" value="PAS"/>
    <property type="match status" value="1"/>
</dbReference>
<keyword evidence="6" id="KW-0418">Kinase</keyword>
<accession>A0A7C0Y5F6</accession>
<evidence type="ECO:0000259" key="12">
    <source>
        <dbReference type="PROSITE" id="PS50113"/>
    </source>
</evidence>
<evidence type="ECO:0000256" key="1">
    <source>
        <dbReference type="ARBA" id="ARBA00000085"/>
    </source>
</evidence>
<dbReference type="InterPro" id="IPR000014">
    <property type="entry name" value="PAS"/>
</dbReference>
<feature type="transmembrane region" description="Helical" evidence="9">
    <location>
        <begin position="102"/>
        <end position="119"/>
    </location>
</feature>
<dbReference type="GO" id="GO:0005524">
    <property type="term" value="F:ATP binding"/>
    <property type="evidence" value="ECO:0007669"/>
    <property type="project" value="UniProtKB-KW"/>
</dbReference>
<dbReference type="InterPro" id="IPR036097">
    <property type="entry name" value="HisK_dim/P_sf"/>
</dbReference>
<keyword evidence="7" id="KW-0067">ATP-binding</keyword>
<dbReference type="SUPFAM" id="SSF55785">
    <property type="entry name" value="PYP-like sensor domain (PAS domain)"/>
    <property type="match status" value="1"/>
</dbReference>
<evidence type="ECO:0000256" key="5">
    <source>
        <dbReference type="ARBA" id="ARBA00022741"/>
    </source>
</evidence>
<dbReference type="PROSITE" id="PS50113">
    <property type="entry name" value="PAC"/>
    <property type="match status" value="1"/>
</dbReference>
<feature type="domain" description="PAC" evidence="12">
    <location>
        <begin position="253"/>
        <end position="305"/>
    </location>
</feature>
<dbReference type="InterPro" id="IPR036890">
    <property type="entry name" value="HATPase_C_sf"/>
</dbReference>
<dbReference type="NCBIfam" id="TIGR00229">
    <property type="entry name" value="sensory_box"/>
    <property type="match status" value="1"/>
</dbReference>
<dbReference type="InterPro" id="IPR035965">
    <property type="entry name" value="PAS-like_dom_sf"/>
</dbReference>
<dbReference type="PANTHER" id="PTHR43065">
    <property type="entry name" value="SENSOR HISTIDINE KINASE"/>
    <property type="match status" value="1"/>
</dbReference>
<comment type="catalytic activity">
    <reaction evidence="1">
        <text>ATP + protein L-histidine = ADP + protein N-phospho-L-histidine.</text>
        <dbReference type="EC" id="2.7.13.3"/>
    </reaction>
</comment>
<dbReference type="PANTHER" id="PTHR43065:SF10">
    <property type="entry name" value="PEROXIDE STRESS-ACTIVATED HISTIDINE KINASE MAK3"/>
    <property type="match status" value="1"/>
</dbReference>
<dbReference type="SMART" id="SM00387">
    <property type="entry name" value="HATPase_c"/>
    <property type="match status" value="1"/>
</dbReference>
<dbReference type="InterPro" id="IPR005467">
    <property type="entry name" value="His_kinase_dom"/>
</dbReference>
<evidence type="ECO:0000256" key="6">
    <source>
        <dbReference type="ARBA" id="ARBA00022777"/>
    </source>
</evidence>
<evidence type="ECO:0000256" key="4">
    <source>
        <dbReference type="ARBA" id="ARBA00022679"/>
    </source>
</evidence>
<dbReference type="InterPro" id="IPR013767">
    <property type="entry name" value="PAS_fold"/>
</dbReference>
<feature type="transmembrane region" description="Helical" evidence="9">
    <location>
        <begin position="17"/>
        <end position="38"/>
    </location>
</feature>
<dbReference type="GO" id="GO:0006355">
    <property type="term" value="P:regulation of DNA-templated transcription"/>
    <property type="evidence" value="ECO:0007669"/>
    <property type="project" value="InterPro"/>
</dbReference>
<gene>
    <name evidence="13" type="ORF">ENG63_05555</name>
</gene>
<evidence type="ECO:0000313" key="13">
    <source>
        <dbReference type="EMBL" id="HDD44308.1"/>
    </source>
</evidence>
<dbReference type="EMBL" id="DRBS01000214">
    <property type="protein sequence ID" value="HDD44308.1"/>
    <property type="molecule type" value="Genomic_DNA"/>
</dbReference>
<dbReference type="Proteomes" id="UP000886289">
    <property type="component" value="Unassembled WGS sequence"/>
</dbReference>
<dbReference type="GO" id="GO:0000155">
    <property type="term" value="F:phosphorelay sensor kinase activity"/>
    <property type="evidence" value="ECO:0007669"/>
    <property type="project" value="InterPro"/>
</dbReference>
<dbReference type="PROSITE" id="PS50112">
    <property type="entry name" value="PAS"/>
    <property type="match status" value="1"/>
</dbReference>
<dbReference type="Gene3D" id="3.30.565.10">
    <property type="entry name" value="Histidine kinase-like ATPase, C-terminal domain"/>
    <property type="match status" value="1"/>
</dbReference>
<dbReference type="SMART" id="SM00091">
    <property type="entry name" value="PAS"/>
    <property type="match status" value="1"/>
</dbReference>
<dbReference type="AlphaFoldDB" id="A0A7C0Y5F6"/>
<feature type="domain" description="PAS" evidence="11">
    <location>
        <begin position="193"/>
        <end position="236"/>
    </location>
</feature>
<dbReference type="SMART" id="SM00388">
    <property type="entry name" value="HisKA"/>
    <property type="match status" value="1"/>
</dbReference>
<feature type="transmembrane region" description="Helical" evidence="9">
    <location>
        <begin position="158"/>
        <end position="180"/>
    </location>
</feature>
<keyword evidence="9" id="KW-1133">Transmembrane helix</keyword>
<keyword evidence="9" id="KW-0472">Membrane</keyword>
<keyword evidence="4" id="KW-0808">Transferase</keyword>
<evidence type="ECO:0000256" key="3">
    <source>
        <dbReference type="ARBA" id="ARBA00022553"/>
    </source>
</evidence>
<keyword evidence="3" id="KW-0597">Phosphoprotein</keyword>
<dbReference type="CDD" id="cd00075">
    <property type="entry name" value="HATPase"/>
    <property type="match status" value="1"/>
</dbReference>
<dbReference type="CDD" id="cd00130">
    <property type="entry name" value="PAS"/>
    <property type="match status" value="1"/>
</dbReference>
<feature type="domain" description="Histidine kinase" evidence="10">
    <location>
        <begin position="311"/>
        <end position="517"/>
    </location>
</feature>
<dbReference type="Pfam" id="PF25323">
    <property type="entry name" value="6TM_PilS"/>
    <property type="match status" value="1"/>
</dbReference>
<sequence length="525" mass="60453">MVLTHPRNETNSQRLKVYLFFRITFVFIISLLAIFLYFKGKWPYPSSYFIYFLEWTGVVFFTSFLSWLFWYKKEYRILSSFLLSLDPFLITALIYITGGANSFFSILYIFVIILAAQIFQKRGAFLMAALSCILYGGLIDLQYFGIITPLGEKAEEDVFFTLLINFSAFFTIAFLISLLLEQLEKSRKKIHFLELLHKHVLESIPSGVITVNEKDRILYMNKTAEFLIGYQSQFLLHQPLKKVFPYQKLIPGQRMEFSFVKPDGKVVYLGISVSSLRNETGEYVGKVIIFQDLTHIKQAEKLSLLNKLTSHMAHEIRTPLTSISGCLQMLRKEDNVSFQSKTLIELSLQEIKRLNSLISDYLTFARPVWQKEKVNLAKLIEETVALFKGGLENKKIFIETKLLPEIYILGNKEEIRRIFWNLFVNAYEAMPEGGKLIVSMENSSFNMVKVDVEDTGKGIPADMKDRIFEPFFTTKAHGSGLGLAIVHKIVSEHEGKIEVKSELNKGTTFTLYFPLTSPPHSKHEP</sequence>
<reference evidence="13" key="1">
    <citation type="journal article" date="2020" name="mSystems">
        <title>Genome- and Community-Level Interaction Insights into Carbon Utilization and Element Cycling Functions of Hydrothermarchaeota in Hydrothermal Sediment.</title>
        <authorList>
            <person name="Zhou Z."/>
            <person name="Liu Y."/>
            <person name="Xu W."/>
            <person name="Pan J."/>
            <person name="Luo Z.H."/>
            <person name="Li M."/>
        </authorList>
    </citation>
    <scope>NUCLEOTIDE SEQUENCE [LARGE SCALE GENOMIC DNA]</scope>
    <source>
        <strain evidence="13">HyVt-233</strain>
    </source>
</reference>
<dbReference type="Gene3D" id="1.10.287.130">
    <property type="match status" value="1"/>
</dbReference>
<name>A0A7C0Y5F6_DESA2</name>
<dbReference type="InterPro" id="IPR003661">
    <property type="entry name" value="HisK_dim/P_dom"/>
</dbReference>
<dbReference type="PRINTS" id="PR00344">
    <property type="entry name" value="BCTRLSENSOR"/>
</dbReference>
<keyword evidence="9" id="KW-0812">Transmembrane</keyword>
<feature type="transmembrane region" description="Helical" evidence="9">
    <location>
        <begin position="77"/>
        <end position="96"/>
    </location>
</feature>
<evidence type="ECO:0000256" key="9">
    <source>
        <dbReference type="SAM" id="Phobius"/>
    </source>
</evidence>
<feature type="transmembrane region" description="Helical" evidence="9">
    <location>
        <begin position="126"/>
        <end position="146"/>
    </location>
</feature>
<dbReference type="InterPro" id="IPR004358">
    <property type="entry name" value="Sig_transdc_His_kin-like_C"/>
</dbReference>
<dbReference type="Gene3D" id="3.30.450.20">
    <property type="entry name" value="PAS domain"/>
    <property type="match status" value="1"/>
</dbReference>
<organism evidence="13">
    <name type="scientific">Desulfofervidus auxilii</name>
    <dbReference type="NCBI Taxonomy" id="1621989"/>
    <lineage>
        <taxon>Bacteria</taxon>
        <taxon>Pseudomonadati</taxon>
        <taxon>Thermodesulfobacteriota</taxon>
        <taxon>Candidatus Desulfofervidia</taxon>
        <taxon>Candidatus Desulfofervidales</taxon>
        <taxon>Candidatus Desulfofervidaceae</taxon>
        <taxon>Candidatus Desulfofervidus</taxon>
    </lineage>
</organism>
<dbReference type="InterPro" id="IPR003594">
    <property type="entry name" value="HATPase_dom"/>
</dbReference>
<keyword evidence="5" id="KW-0547">Nucleotide-binding</keyword>